<sequence length="448" mass="48384">MPTNGSWRSCCRCWSPPVRSPMWASSTVSPSTGSPTHEKADMRRPTAPLVRCALVLGLLLTAVGCGDAEKSRVTIMVPWTRTEFAAFHSLIDAFEESHPTIDVQPQVTRDLTPQLDAAVAAGAAPDLAVLPSVGALTKFRNDRSLQPIAIDTKAFVQPFRGLAMHGDVVYAVPVKADVKSLVWYDPEVIVPPPPKTWAALASRPESWCLGLASGPTSGWPGADWIADILLAGEGVDAYKAWASGTREWGSVAEAWSTWRDLIDKNEKELAQASGLSFTEATEDMKDNTCSLSHGALSAQDFEADQVRTYTYVKPLKGQPLEVSADFVVKFTDDDSAEKFVRYLATAQAQQAWADAPGFALSAHKDVTRYENATQGQVAAMLRSGHTLCFSAADAMDPDVSAAFYRAVLEYVKGAELKGLLEALDRVRQRLGTDDSPPSTPLCGTPNQP</sequence>
<evidence type="ECO:0000256" key="1">
    <source>
        <dbReference type="ARBA" id="ARBA00008520"/>
    </source>
</evidence>
<gene>
    <name evidence="5" type="ORF">EJ357_30015</name>
</gene>
<evidence type="ECO:0000256" key="4">
    <source>
        <dbReference type="SAM" id="MobiDB-lite"/>
    </source>
</evidence>
<dbReference type="Pfam" id="PF13416">
    <property type="entry name" value="SBP_bac_8"/>
    <property type="match status" value="1"/>
</dbReference>
<dbReference type="PANTHER" id="PTHR30061">
    <property type="entry name" value="MALTOSE-BINDING PERIPLASMIC PROTEIN"/>
    <property type="match status" value="1"/>
</dbReference>
<protein>
    <submittedName>
        <fullName evidence="5">Carbohydrate ABC transporter substrate-binding protein</fullName>
    </submittedName>
</protein>
<evidence type="ECO:0000313" key="6">
    <source>
        <dbReference type="Proteomes" id="UP000280298"/>
    </source>
</evidence>
<evidence type="ECO:0000256" key="3">
    <source>
        <dbReference type="ARBA" id="ARBA00022729"/>
    </source>
</evidence>
<dbReference type="Proteomes" id="UP000280298">
    <property type="component" value="Chromosome"/>
</dbReference>
<dbReference type="GO" id="GO:0055052">
    <property type="term" value="C:ATP-binding cassette (ABC) transporter complex, substrate-binding subunit-containing"/>
    <property type="evidence" value="ECO:0007669"/>
    <property type="project" value="TreeGrafter"/>
</dbReference>
<organism evidence="5 6">
    <name type="scientific">Streptomyces cyaneochromogenes</name>
    <dbReference type="NCBI Taxonomy" id="2496836"/>
    <lineage>
        <taxon>Bacteria</taxon>
        <taxon>Bacillati</taxon>
        <taxon>Actinomycetota</taxon>
        <taxon>Actinomycetes</taxon>
        <taxon>Kitasatosporales</taxon>
        <taxon>Streptomycetaceae</taxon>
        <taxon>Streptomyces</taxon>
    </lineage>
</organism>
<dbReference type="EMBL" id="CP034539">
    <property type="protein sequence ID" value="AZQ37161.1"/>
    <property type="molecule type" value="Genomic_DNA"/>
</dbReference>
<keyword evidence="2" id="KW-0813">Transport</keyword>
<evidence type="ECO:0000313" key="5">
    <source>
        <dbReference type="EMBL" id="AZQ37161.1"/>
    </source>
</evidence>
<evidence type="ECO:0000256" key="2">
    <source>
        <dbReference type="ARBA" id="ARBA00022448"/>
    </source>
</evidence>
<reference evidence="5 6" key="1">
    <citation type="journal article" date="2019" name="Int. J. Syst. Evol. Microbiol.">
        <title>Streptomyces cyaneochromogenes sp. nov., a blue pigment-producing actinomycete from manganese-contaminated soil.</title>
        <authorList>
            <person name="Tang X."/>
            <person name="Zhao J."/>
            <person name="Li K."/>
            <person name="Chen Z."/>
            <person name="Sun Y."/>
            <person name="Gao J."/>
        </authorList>
    </citation>
    <scope>NUCLEOTIDE SEQUENCE [LARGE SCALE GENOMIC DNA]</scope>
    <source>
        <strain evidence="5 6">MK-45</strain>
    </source>
</reference>
<dbReference type="SUPFAM" id="SSF53850">
    <property type="entry name" value="Periplasmic binding protein-like II"/>
    <property type="match status" value="1"/>
</dbReference>
<dbReference type="GO" id="GO:0042956">
    <property type="term" value="P:maltodextrin transmembrane transport"/>
    <property type="evidence" value="ECO:0007669"/>
    <property type="project" value="TreeGrafter"/>
</dbReference>
<dbReference type="OrthoDB" id="8663148at2"/>
<dbReference type="GO" id="GO:1901982">
    <property type="term" value="F:maltose binding"/>
    <property type="evidence" value="ECO:0007669"/>
    <property type="project" value="TreeGrafter"/>
</dbReference>
<dbReference type="KEGG" id="scya:EJ357_30015"/>
<proteinExistence type="inferred from homology"/>
<feature type="region of interest" description="Disordered" evidence="4">
    <location>
        <begin position="429"/>
        <end position="448"/>
    </location>
</feature>
<accession>A0A3S9MDC4</accession>
<dbReference type="Gene3D" id="3.40.190.10">
    <property type="entry name" value="Periplasmic binding protein-like II"/>
    <property type="match status" value="1"/>
</dbReference>
<comment type="similarity">
    <text evidence="1">Belongs to the bacterial solute-binding protein 1 family.</text>
</comment>
<keyword evidence="6" id="KW-1185">Reference proteome</keyword>
<name>A0A3S9MDC4_9ACTN</name>
<dbReference type="GO" id="GO:0015768">
    <property type="term" value="P:maltose transport"/>
    <property type="evidence" value="ECO:0007669"/>
    <property type="project" value="TreeGrafter"/>
</dbReference>
<keyword evidence="3" id="KW-0732">Signal</keyword>
<dbReference type="AlphaFoldDB" id="A0A3S9MDC4"/>
<feature type="compositionally biased region" description="Low complexity" evidence="4">
    <location>
        <begin position="25"/>
        <end position="35"/>
    </location>
</feature>
<dbReference type="InterPro" id="IPR006059">
    <property type="entry name" value="SBP"/>
</dbReference>
<feature type="region of interest" description="Disordered" evidence="4">
    <location>
        <begin position="22"/>
        <end position="43"/>
    </location>
</feature>
<dbReference type="PANTHER" id="PTHR30061:SF50">
    <property type="entry name" value="MALTOSE_MALTODEXTRIN-BINDING PERIPLASMIC PROTEIN"/>
    <property type="match status" value="1"/>
</dbReference>